<evidence type="ECO:0000259" key="19">
    <source>
        <dbReference type="SMART" id="SM00079"/>
    </source>
</evidence>
<dbReference type="GO" id="GO:0015276">
    <property type="term" value="F:ligand-gated monoatomic ion channel activity"/>
    <property type="evidence" value="ECO:0007669"/>
    <property type="project" value="InterPro"/>
</dbReference>
<organism evidence="21 22">
    <name type="scientific">Sipha flava</name>
    <name type="common">yellow sugarcane aphid</name>
    <dbReference type="NCBI Taxonomy" id="143950"/>
    <lineage>
        <taxon>Eukaryota</taxon>
        <taxon>Metazoa</taxon>
        <taxon>Ecdysozoa</taxon>
        <taxon>Arthropoda</taxon>
        <taxon>Hexapoda</taxon>
        <taxon>Insecta</taxon>
        <taxon>Pterygota</taxon>
        <taxon>Neoptera</taxon>
        <taxon>Paraneoptera</taxon>
        <taxon>Hemiptera</taxon>
        <taxon>Sternorrhyncha</taxon>
        <taxon>Aphidomorpha</taxon>
        <taxon>Aphidoidea</taxon>
        <taxon>Aphididae</taxon>
        <taxon>Sipha</taxon>
    </lineage>
</organism>
<dbReference type="GeneID" id="112691036"/>
<dbReference type="GO" id="GO:0043226">
    <property type="term" value="C:organelle"/>
    <property type="evidence" value="ECO:0007669"/>
    <property type="project" value="UniProtKB-ARBA"/>
</dbReference>
<feature type="disulfide bond" evidence="16">
    <location>
        <begin position="678"/>
        <end position="735"/>
    </location>
</feature>
<feature type="domain" description="Ionotropic glutamate receptor C-terminal" evidence="19">
    <location>
        <begin position="344"/>
        <end position="729"/>
    </location>
</feature>
<feature type="transmembrane region" description="Helical" evidence="17">
    <location>
        <begin position="749"/>
        <end position="774"/>
    </location>
</feature>
<reference evidence="22" key="1">
    <citation type="submission" date="2025-08" db="UniProtKB">
        <authorList>
            <consortium name="RefSeq"/>
        </authorList>
    </citation>
    <scope>IDENTIFICATION</scope>
    <source>
        <tissue evidence="22">Whole body</tissue>
    </source>
</reference>
<keyword evidence="5 17" id="KW-0812">Transmembrane</keyword>
<dbReference type="Proteomes" id="UP000694846">
    <property type="component" value="Unplaced"/>
</dbReference>
<feature type="binding site" evidence="14">
    <location>
        <position position="587"/>
    </location>
    <ligand>
        <name>L-glutamate</name>
        <dbReference type="ChEBI" id="CHEBI:29985"/>
    </ligand>
</feature>
<evidence type="ECO:0000256" key="7">
    <source>
        <dbReference type="ARBA" id="ARBA00023054"/>
    </source>
</evidence>
<dbReference type="SUPFAM" id="SSF53850">
    <property type="entry name" value="Periplasmic binding protein-like II"/>
    <property type="match status" value="1"/>
</dbReference>
<keyword evidence="16" id="KW-1015">Disulfide bond</keyword>
<keyword evidence="11" id="KW-0325">Glycoprotein</keyword>
<evidence type="ECO:0000256" key="5">
    <source>
        <dbReference type="ARBA" id="ARBA00022692"/>
    </source>
</evidence>
<dbReference type="SMART" id="SM00918">
    <property type="entry name" value="Lig_chan-Glu_bd"/>
    <property type="match status" value="1"/>
</dbReference>
<feature type="transmembrane region" description="Helical" evidence="17">
    <location>
        <begin position="464"/>
        <end position="482"/>
    </location>
</feature>
<dbReference type="OrthoDB" id="5984008at2759"/>
<keyword evidence="18" id="KW-0732">Signal</keyword>
<evidence type="ECO:0000259" key="20">
    <source>
        <dbReference type="SMART" id="SM00918"/>
    </source>
</evidence>
<dbReference type="PANTHER" id="PTHR18966">
    <property type="entry name" value="IONOTROPIC GLUTAMATE RECEPTOR"/>
    <property type="match status" value="1"/>
</dbReference>
<dbReference type="CTD" id="31867"/>
<keyword evidence="12" id="KW-1071">Ligand-gated ion channel</keyword>
<evidence type="ECO:0000256" key="3">
    <source>
        <dbReference type="ARBA" id="ARBA00022448"/>
    </source>
</evidence>
<feature type="binding site" evidence="14">
    <location>
        <position position="424"/>
    </location>
    <ligand>
        <name>L-glutamate</name>
        <dbReference type="ChEBI" id="CHEBI:29985"/>
    </ligand>
</feature>
<evidence type="ECO:0000256" key="10">
    <source>
        <dbReference type="ARBA" id="ARBA00023170"/>
    </source>
</evidence>
<name>A0A8B8GDB0_9HEMI</name>
<dbReference type="AlphaFoldDB" id="A0A8B8GDB0"/>
<dbReference type="GO" id="GO:0038023">
    <property type="term" value="F:signaling receptor activity"/>
    <property type="evidence" value="ECO:0007669"/>
    <property type="project" value="InterPro"/>
</dbReference>
<keyword evidence="8" id="KW-0406">Ion transport</keyword>
<keyword evidence="21" id="KW-1185">Reference proteome</keyword>
<evidence type="ECO:0000256" key="9">
    <source>
        <dbReference type="ARBA" id="ARBA00023136"/>
    </source>
</evidence>
<keyword evidence="4" id="KW-1003">Cell membrane</keyword>
<evidence type="ECO:0000256" key="6">
    <source>
        <dbReference type="ARBA" id="ARBA00022989"/>
    </source>
</evidence>
<evidence type="ECO:0000313" key="21">
    <source>
        <dbReference type="Proteomes" id="UP000694846"/>
    </source>
</evidence>
<evidence type="ECO:0000256" key="13">
    <source>
        <dbReference type="ARBA" id="ARBA00023303"/>
    </source>
</evidence>
<dbReference type="Gene3D" id="3.40.190.10">
    <property type="entry name" value="Periplasmic binding protein-like II"/>
    <property type="match status" value="2"/>
</dbReference>
<evidence type="ECO:0000256" key="11">
    <source>
        <dbReference type="ARBA" id="ARBA00023180"/>
    </source>
</evidence>
<dbReference type="SMART" id="SM00079">
    <property type="entry name" value="PBPe"/>
    <property type="match status" value="1"/>
</dbReference>
<accession>A0A8B8GDB0</accession>
<evidence type="ECO:0000256" key="2">
    <source>
        <dbReference type="ARBA" id="ARBA00008685"/>
    </source>
</evidence>
<feature type="binding site" evidence="14">
    <location>
        <position position="419"/>
    </location>
    <ligand>
        <name>L-glutamate</name>
        <dbReference type="ChEBI" id="CHEBI:29985"/>
    </ligand>
</feature>
<dbReference type="Pfam" id="PF10613">
    <property type="entry name" value="Lig_chan-Glu_bd"/>
    <property type="match status" value="1"/>
</dbReference>
<keyword evidence="3" id="KW-0813">Transport</keyword>
<feature type="transmembrane region" description="Helical" evidence="17">
    <location>
        <begin position="535"/>
        <end position="558"/>
    </location>
</feature>
<feature type="signal peptide" evidence="18">
    <location>
        <begin position="1"/>
        <end position="20"/>
    </location>
</feature>
<gene>
    <name evidence="22" type="primary">LOC112691036</name>
</gene>
<keyword evidence="10 22" id="KW-0675">Receptor</keyword>
<feature type="site" description="Crucial to convey clamshell closure to channel opening" evidence="15">
    <location>
        <position position="565"/>
    </location>
</feature>
<dbReference type="InterPro" id="IPR001320">
    <property type="entry name" value="Iontro_rcpt_C"/>
</dbReference>
<feature type="domain" description="Ionotropic glutamate receptor L-glutamate and glycine-binding" evidence="20">
    <location>
        <begin position="354"/>
        <end position="408"/>
    </location>
</feature>
<evidence type="ECO:0000256" key="8">
    <source>
        <dbReference type="ARBA" id="ARBA00023065"/>
    </source>
</evidence>
<feature type="binding site" evidence="14">
    <location>
        <position position="666"/>
    </location>
    <ligand>
        <name>L-glutamate</name>
        <dbReference type="ChEBI" id="CHEBI:29985"/>
    </ligand>
</feature>
<keyword evidence="7" id="KW-0175">Coiled coil</keyword>
<dbReference type="PRINTS" id="PR00177">
    <property type="entry name" value="NMDARECEPTOR"/>
</dbReference>
<evidence type="ECO:0000256" key="17">
    <source>
        <dbReference type="SAM" id="Phobius"/>
    </source>
</evidence>
<evidence type="ECO:0000256" key="1">
    <source>
        <dbReference type="ARBA" id="ARBA00004651"/>
    </source>
</evidence>
<keyword evidence="9 17" id="KW-0472">Membrane</keyword>
<dbReference type="Gene3D" id="1.10.287.70">
    <property type="match status" value="1"/>
</dbReference>
<protein>
    <submittedName>
        <fullName evidence="22">Ionotropic receptor 25a</fullName>
    </submittedName>
</protein>
<sequence length="843" mass="96848">MVENILLLFILLWSAVCVKGDVYKIGVLTQSENDTDFMLLKSISQISDVSFDPIFNDPLNNITNTFCVSFSDNTLAVIDLLNPPCTLCRKICNANSMAYFRTDFSYIKPAIQLIESYVMWLNVTREITLVFTNEKDADQAIAYLTSGESHLRSIVLYRLTSKEIEQLRNTKIGVRHIALIGNNLERHLETIQKENLIRHDESWIIITNTTNLIGLKSSLVVMKITSWENGGYANKTSRVKKFFDFLLYFLVHFTPQNRQNFNCDLSSDVTLSENRKKIEDIIRSYELKDEIHFEADTDLVTYNDQAEIYKMNVNGVPNHLGSWTANDDLNMKYLVSTVSSGRRFFKIGIIKFIPWTFFEDTWKGYCIDLIKKLAKEMNFKYELVVKDKFGDFNNITKKWTGLIGGLVEGELDIVVAALTMTSEREEVIDFIAPYFEQSGISIVIRKPSRKTSLFKFMTVLKPEVWLSIVAALTVTAFMIWILDKYSPYSAQNNQPKYEQFRNFTLVESFWFALTSFTPQGGGETPKAISGRVLVAAYWVFVVLMLATFTANLAAFLTVERMQTPVQSLQQLARQSRINYTVVKGSNTHEFFQNMKLAEDILYNVWKEIALNQTNNRRDFRVWDYPIKEEFGQILAAIERTGTVPNRTIGYQMVLDNEQGEFALIHDSSDIKYEVYNNCNLTEVGETFGERPYSIAVQQGSLIQEEISRKILDLQKDRFFELLNAKYWNASKMSMCPNADDSEGITLESLGGVFIATLVGLLIALITLAFEVIYFKHKRAKVGEIIAKKRTAHKDPLMYGHELFMTVGKHSSSDDRKRWANKIKLQDSTAARLNNALFYRRNKF</sequence>
<evidence type="ECO:0000256" key="15">
    <source>
        <dbReference type="PIRSR" id="PIRSR601508-2"/>
    </source>
</evidence>
<dbReference type="InterPro" id="IPR001508">
    <property type="entry name" value="Iono_Glu_rcpt_met"/>
</dbReference>
<dbReference type="SUPFAM" id="SSF81324">
    <property type="entry name" value="Voltage-gated potassium channels"/>
    <property type="match status" value="1"/>
</dbReference>
<dbReference type="InterPro" id="IPR015683">
    <property type="entry name" value="Ionotropic_Glu_rcpt"/>
</dbReference>
<keyword evidence="13" id="KW-0407">Ion channel</keyword>
<evidence type="ECO:0000256" key="4">
    <source>
        <dbReference type="ARBA" id="ARBA00022475"/>
    </source>
</evidence>
<evidence type="ECO:0000256" key="14">
    <source>
        <dbReference type="PIRSR" id="PIRSR601508-1"/>
    </source>
</evidence>
<dbReference type="FunFam" id="1.10.287.70:FF:000143">
    <property type="entry name" value="Probable glutamate receptor"/>
    <property type="match status" value="1"/>
</dbReference>
<dbReference type="RefSeq" id="XP_025420928.1">
    <property type="nucleotide sequence ID" value="XM_025565143.1"/>
</dbReference>
<evidence type="ECO:0000256" key="12">
    <source>
        <dbReference type="ARBA" id="ARBA00023286"/>
    </source>
</evidence>
<dbReference type="GO" id="GO:0005886">
    <property type="term" value="C:plasma membrane"/>
    <property type="evidence" value="ECO:0007669"/>
    <property type="project" value="UniProtKB-SubCell"/>
</dbReference>
<proteinExistence type="inferred from homology"/>
<evidence type="ECO:0000313" key="22">
    <source>
        <dbReference type="RefSeq" id="XP_025420928.1"/>
    </source>
</evidence>
<comment type="similarity">
    <text evidence="2">Belongs to the glutamate-gated ion channel (TC 1.A.10.1) family.</text>
</comment>
<dbReference type="InterPro" id="IPR019594">
    <property type="entry name" value="Glu/Gly-bd"/>
</dbReference>
<keyword evidence="6 17" id="KW-1133">Transmembrane helix</keyword>
<evidence type="ECO:0000256" key="18">
    <source>
        <dbReference type="SAM" id="SignalP"/>
    </source>
</evidence>
<dbReference type="FunFam" id="3.40.190.10:FF:000078">
    <property type="entry name" value="glutamate receptor ionotropic, NMDA 3B"/>
    <property type="match status" value="1"/>
</dbReference>
<feature type="chain" id="PRO_5034528816" evidence="18">
    <location>
        <begin position="21"/>
        <end position="843"/>
    </location>
</feature>
<dbReference type="Pfam" id="PF00060">
    <property type="entry name" value="Lig_chan"/>
    <property type="match status" value="1"/>
</dbReference>
<evidence type="ECO:0000256" key="16">
    <source>
        <dbReference type="PIRSR" id="PIRSR601508-3"/>
    </source>
</evidence>
<comment type="subcellular location">
    <subcellularLocation>
        <location evidence="1">Cell membrane</location>
        <topology evidence="1">Multi-pass membrane protein</topology>
    </subcellularLocation>
</comment>